<evidence type="ECO:0000313" key="12">
    <source>
        <dbReference type="EMBL" id="OGG16827.1"/>
    </source>
</evidence>
<dbReference type="GO" id="GO:0006412">
    <property type="term" value="P:translation"/>
    <property type="evidence" value="ECO:0007669"/>
    <property type="project" value="UniProtKB-UniRule"/>
</dbReference>
<dbReference type="EMBL" id="MFJL01000007">
    <property type="protein sequence ID" value="OGG16827.1"/>
    <property type="molecule type" value="Genomic_DNA"/>
</dbReference>
<evidence type="ECO:0000256" key="9">
    <source>
        <dbReference type="RuleBase" id="RU004006"/>
    </source>
</evidence>
<evidence type="ECO:0000256" key="3">
    <source>
        <dbReference type="ARBA" id="ARBA00022884"/>
    </source>
</evidence>
<evidence type="ECO:0000256" key="6">
    <source>
        <dbReference type="ARBA" id="ARBA00035207"/>
    </source>
</evidence>
<comment type="similarity">
    <text evidence="1 7 8">Belongs to the universal ribosomal protein uL22 family.</text>
</comment>
<dbReference type="Proteomes" id="UP000176923">
    <property type="component" value="Unassembled WGS sequence"/>
</dbReference>
<comment type="subunit">
    <text evidence="7 9">Part of the 50S ribosomal subunit.</text>
</comment>
<comment type="function">
    <text evidence="7 10">This protein binds specifically to 23S rRNA; its binding is stimulated by other ribosomal proteins, e.g., L4, L17, and L20. It is important during the early stages of 50S assembly. It makes multiple contacts with different domains of the 23S rRNA in the assembled 50S subunit and ribosome.</text>
</comment>
<name>A0A1F5ZXQ8_9BACT</name>
<evidence type="ECO:0000256" key="7">
    <source>
        <dbReference type="HAMAP-Rule" id="MF_01331"/>
    </source>
</evidence>
<dbReference type="GO" id="GO:0022625">
    <property type="term" value="C:cytosolic large ribosomal subunit"/>
    <property type="evidence" value="ECO:0007669"/>
    <property type="project" value="TreeGrafter"/>
</dbReference>
<evidence type="ECO:0000256" key="10">
    <source>
        <dbReference type="RuleBase" id="RU004008"/>
    </source>
</evidence>
<dbReference type="AlphaFoldDB" id="A0A1F5ZXQ8"/>
<evidence type="ECO:0000256" key="4">
    <source>
        <dbReference type="ARBA" id="ARBA00022980"/>
    </source>
</evidence>
<evidence type="ECO:0000256" key="5">
    <source>
        <dbReference type="ARBA" id="ARBA00023274"/>
    </source>
</evidence>
<dbReference type="Gene3D" id="3.90.470.10">
    <property type="entry name" value="Ribosomal protein L22/L17"/>
    <property type="match status" value="1"/>
</dbReference>
<evidence type="ECO:0000256" key="8">
    <source>
        <dbReference type="RuleBase" id="RU004005"/>
    </source>
</evidence>
<dbReference type="InterPro" id="IPR001063">
    <property type="entry name" value="Ribosomal_uL22"/>
</dbReference>
<evidence type="ECO:0000256" key="1">
    <source>
        <dbReference type="ARBA" id="ARBA00009451"/>
    </source>
</evidence>
<feature type="compositionally biased region" description="Basic and acidic residues" evidence="11">
    <location>
        <begin position="148"/>
        <end position="175"/>
    </location>
</feature>
<dbReference type="InterPro" id="IPR005727">
    <property type="entry name" value="Ribosomal_uL22_bac/chlpt-type"/>
</dbReference>
<keyword evidence="4 7" id="KW-0689">Ribosomal protein</keyword>
<keyword evidence="5 7" id="KW-0687">Ribonucleoprotein</keyword>
<dbReference type="SUPFAM" id="SSF54843">
    <property type="entry name" value="Ribosomal protein L22"/>
    <property type="match status" value="1"/>
</dbReference>
<proteinExistence type="inferred from homology"/>
<dbReference type="Pfam" id="PF00237">
    <property type="entry name" value="Ribosomal_L22"/>
    <property type="match status" value="1"/>
</dbReference>
<protein>
    <recommendedName>
        <fullName evidence="6 7">Large ribosomal subunit protein uL22</fullName>
    </recommendedName>
</protein>
<organism evidence="12 13">
    <name type="scientific">Candidatus Gottesmanbacteria bacterium RIFCSPHIGHO2_02_FULL_39_11</name>
    <dbReference type="NCBI Taxonomy" id="1798382"/>
    <lineage>
        <taxon>Bacteria</taxon>
        <taxon>Candidatus Gottesmaniibacteriota</taxon>
    </lineage>
</organism>
<evidence type="ECO:0000256" key="2">
    <source>
        <dbReference type="ARBA" id="ARBA00022730"/>
    </source>
</evidence>
<dbReference type="PANTHER" id="PTHR13501">
    <property type="entry name" value="CHLOROPLAST 50S RIBOSOMAL PROTEIN L22-RELATED"/>
    <property type="match status" value="1"/>
</dbReference>
<comment type="caution">
    <text evidence="12">The sequence shown here is derived from an EMBL/GenBank/DDBJ whole genome shotgun (WGS) entry which is preliminary data.</text>
</comment>
<dbReference type="GO" id="GO:0003735">
    <property type="term" value="F:structural constituent of ribosome"/>
    <property type="evidence" value="ECO:0007669"/>
    <property type="project" value="InterPro"/>
</dbReference>
<comment type="function">
    <text evidence="7">The globular domain of the protein is located near the polypeptide exit tunnel on the outside of the subunit, while an extended beta-hairpin is found that lines the wall of the exit tunnel in the center of the 70S ribosome.</text>
</comment>
<feature type="compositionally biased region" description="Basic and acidic residues" evidence="11">
    <location>
        <begin position="107"/>
        <end position="138"/>
    </location>
</feature>
<evidence type="ECO:0000256" key="11">
    <source>
        <dbReference type="SAM" id="MobiDB-lite"/>
    </source>
</evidence>
<dbReference type="PANTHER" id="PTHR13501:SF8">
    <property type="entry name" value="LARGE RIBOSOMAL SUBUNIT PROTEIN UL22M"/>
    <property type="match status" value="1"/>
</dbReference>
<dbReference type="InterPro" id="IPR036394">
    <property type="entry name" value="Ribosomal_uL22_sf"/>
</dbReference>
<evidence type="ECO:0000313" key="13">
    <source>
        <dbReference type="Proteomes" id="UP000176923"/>
    </source>
</evidence>
<gene>
    <name evidence="7" type="primary">rplV</name>
    <name evidence="12" type="ORF">A3D77_00125</name>
</gene>
<keyword evidence="3 7" id="KW-0694">RNA-binding</keyword>
<dbReference type="HAMAP" id="MF_01331_B">
    <property type="entry name" value="Ribosomal_uL22_B"/>
    <property type="match status" value="1"/>
</dbReference>
<dbReference type="NCBIfam" id="TIGR01044">
    <property type="entry name" value="rplV_bact"/>
    <property type="match status" value="1"/>
</dbReference>
<dbReference type="InterPro" id="IPR047867">
    <property type="entry name" value="Ribosomal_uL22_bac/org-type"/>
</dbReference>
<feature type="region of interest" description="Disordered" evidence="11">
    <location>
        <begin position="104"/>
        <end position="175"/>
    </location>
</feature>
<dbReference type="GO" id="GO:0019843">
    <property type="term" value="F:rRNA binding"/>
    <property type="evidence" value="ECO:0007669"/>
    <property type="project" value="UniProtKB-UniRule"/>
</dbReference>
<dbReference type="CDD" id="cd00336">
    <property type="entry name" value="Ribosomal_L22"/>
    <property type="match status" value="1"/>
</dbReference>
<dbReference type="STRING" id="1798382.A3D77_00125"/>
<reference evidence="12 13" key="1">
    <citation type="journal article" date="2016" name="Nat. Commun.">
        <title>Thousands of microbial genomes shed light on interconnected biogeochemical processes in an aquifer system.</title>
        <authorList>
            <person name="Anantharaman K."/>
            <person name="Brown C.T."/>
            <person name="Hug L.A."/>
            <person name="Sharon I."/>
            <person name="Castelle C.J."/>
            <person name="Probst A.J."/>
            <person name="Thomas B.C."/>
            <person name="Singh A."/>
            <person name="Wilkins M.J."/>
            <person name="Karaoz U."/>
            <person name="Brodie E.L."/>
            <person name="Williams K.H."/>
            <person name="Hubbard S.S."/>
            <person name="Banfield J.F."/>
        </authorList>
    </citation>
    <scope>NUCLEOTIDE SEQUENCE [LARGE SCALE GENOMIC DNA]</scope>
</reference>
<accession>A0A1F5ZXQ8</accession>
<keyword evidence="2 7" id="KW-0699">rRNA-binding</keyword>
<sequence>MQATAEIKYIRISDRKLRDLSRNLRGMSAKRALSNLMFTPTKGARLLIKAIESAVANATNTHKMNGDALHILRIEILKGPFFKRWNPVSRGMAHAIKKRTSHIKIVLTDRKNGEKEKETRLHSPERSDGGQGKGEKDLSAQVGTKILSDNKKGEKEIPKKEEAKKEVAKKENKKK</sequence>